<dbReference type="GO" id="GO:0008270">
    <property type="term" value="F:zinc ion binding"/>
    <property type="evidence" value="ECO:0007669"/>
    <property type="project" value="UniProtKB-KW"/>
</dbReference>
<proteinExistence type="inferred from homology"/>
<keyword evidence="3" id="KW-0677">Repeat</keyword>
<dbReference type="OrthoDB" id="6270329at2759"/>
<dbReference type="SUPFAM" id="SSF57863">
    <property type="entry name" value="ArfGap/RecO-like zinc finger"/>
    <property type="match status" value="1"/>
</dbReference>
<dbReference type="InterPro" id="IPR001841">
    <property type="entry name" value="Znf_RING"/>
</dbReference>
<keyword evidence="2" id="KW-0479">Metal-binding</keyword>
<dbReference type="SUPFAM" id="SSF57850">
    <property type="entry name" value="RING/U-box"/>
    <property type="match status" value="1"/>
</dbReference>
<dbReference type="Pfam" id="PF01436">
    <property type="entry name" value="NHL"/>
    <property type="match status" value="1"/>
</dbReference>
<evidence type="ECO:0000256" key="3">
    <source>
        <dbReference type="ARBA" id="ARBA00022737"/>
    </source>
</evidence>
<dbReference type="Gene3D" id="2.60.40.10">
    <property type="entry name" value="Immunoglobulins"/>
    <property type="match status" value="1"/>
</dbReference>
<dbReference type="PROSITE" id="PS50089">
    <property type="entry name" value="ZF_RING_2"/>
    <property type="match status" value="1"/>
</dbReference>
<feature type="domain" description="B box-type" evidence="11">
    <location>
        <begin position="100"/>
        <end position="148"/>
    </location>
</feature>
<accession>A0A6P8HZU2</accession>
<dbReference type="InterPro" id="IPR001258">
    <property type="entry name" value="NHL_repeat"/>
</dbReference>
<dbReference type="InParanoid" id="A0A6P8HZU2"/>
<dbReference type="InterPro" id="IPR014756">
    <property type="entry name" value="Ig_E-set"/>
</dbReference>
<keyword evidence="9" id="KW-0175">Coiled coil</keyword>
<dbReference type="Pfam" id="PF00097">
    <property type="entry name" value="zf-C3HC4"/>
    <property type="match status" value="1"/>
</dbReference>
<name>A0A6P8HZU2_ACTTE</name>
<dbReference type="InterPro" id="IPR013083">
    <property type="entry name" value="Znf_RING/FYVE/PHD"/>
</dbReference>
<dbReference type="InterPro" id="IPR001298">
    <property type="entry name" value="Filamin/ABP280_rpt"/>
</dbReference>
<dbReference type="Gene3D" id="3.30.160.60">
    <property type="entry name" value="Classic Zinc Finger"/>
    <property type="match status" value="1"/>
</dbReference>
<dbReference type="AlphaFoldDB" id="A0A6P8HZU2"/>
<evidence type="ECO:0000256" key="6">
    <source>
        <dbReference type="PROSITE-ProRule" id="PRU00024"/>
    </source>
</evidence>
<dbReference type="Proteomes" id="UP000515163">
    <property type="component" value="Unplaced"/>
</dbReference>
<feature type="coiled-coil region" evidence="9">
    <location>
        <begin position="210"/>
        <end position="262"/>
    </location>
</feature>
<feature type="repeat" description="NHL" evidence="8">
    <location>
        <begin position="486"/>
        <end position="526"/>
    </location>
</feature>
<evidence type="ECO:0000256" key="2">
    <source>
        <dbReference type="ARBA" id="ARBA00022723"/>
    </source>
</evidence>
<dbReference type="InterPro" id="IPR037278">
    <property type="entry name" value="ARFGAP/RecO"/>
</dbReference>
<dbReference type="FunCoup" id="A0A6P8HZU2">
    <property type="interactions" value="3765"/>
</dbReference>
<gene>
    <name evidence="13" type="primary">LOC116296839</name>
</gene>
<dbReference type="Pfam" id="PF00630">
    <property type="entry name" value="Filamin"/>
    <property type="match status" value="1"/>
</dbReference>
<keyword evidence="5" id="KW-0862">Zinc</keyword>
<keyword evidence="12" id="KW-1185">Reference proteome</keyword>
<evidence type="ECO:0000259" key="10">
    <source>
        <dbReference type="PROSITE" id="PS50089"/>
    </source>
</evidence>
<dbReference type="SUPFAM" id="SSF101898">
    <property type="entry name" value="NHL repeat"/>
    <property type="match status" value="1"/>
</dbReference>
<dbReference type="SMART" id="SM00184">
    <property type="entry name" value="RING"/>
    <property type="match status" value="1"/>
</dbReference>
<dbReference type="SUPFAM" id="SSF57845">
    <property type="entry name" value="B-box zinc-binding domain"/>
    <property type="match status" value="1"/>
</dbReference>
<evidence type="ECO:0000313" key="13">
    <source>
        <dbReference type="RefSeq" id="XP_031560801.1"/>
    </source>
</evidence>
<feature type="domain" description="RING-type" evidence="10">
    <location>
        <begin position="17"/>
        <end position="61"/>
    </location>
</feature>
<evidence type="ECO:0000256" key="9">
    <source>
        <dbReference type="SAM" id="Coils"/>
    </source>
</evidence>
<dbReference type="InterPro" id="IPR013783">
    <property type="entry name" value="Ig-like_fold"/>
</dbReference>
<dbReference type="PROSITE" id="PS00518">
    <property type="entry name" value="ZF_RING_1"/>
    <property type="match status" value="1"/>
</dbReference>
<dbReference type="PROSITE" id="PS50194">
    <property type="entry name" value="FILAMIN_REPEAT"/>
    <property type="match status" value="1"/>
</dbReference>
<dbReference type="InterPro" id="IPR018957">
    <property type="entry name" value="Znf_C3HC4_RING-type"/>
</dbReference>
<dbReference type="Gene3D" id="2.120.10.30">
    <property type="entry name" value="TolB, C-terminal domain"/>
    <property type="match status" value="1"/>
</dbReference>
<dbReference type="GeneID" id="116296839"/>
<organism evidence="12 13">
    <name type="scientific">Actinia tenebrosa</name>
    <name type="common">Australian red waratah sea anemone</name>
    <dbReference type="NCBI Taxonomy" id="6105"/>
    <lineage>
        <taxon>Eukaryota</taxon>
        <taxon>Metazoa</taxon>
        <taxon>Cnidaria</taxon>
        <taxon>Anthozoa</taxon>
        <taxon>Hexacorallia</taxon>
        <taxon>Actiniaria</taxon>
        <taxon>Actiniidae</taxon>
        <taxon>Actinia</taxon>
    </lineage>
</organism>
<dbReference type="PROSITE" id="PS51125">
    <property type="entry name" value="NHL"/>
    <property type="match status" value="1"/>
</dbReference>
<evidence type="ECO:0000256" key="1">
    <source>
        <dbReference type="ARBA" id="ARBA00008518"/>
    </source>
</evidence>
<dbReference type="InterPro" id="IPR047153">
    <property type="entry name" value="TRIM45/56/19-like"/>
</dbReference>
<dbReference type="PANTHER" id="PTHR25462:SF296">
    <property type="entry name" value="MEIOTIC P26, ISOFORM F"/>
    <property type="match status" value="1"/>
</dbReference>
<dbReference type="Gene3D" id="3.30.40.10">
    <property type="entry name" value="Zinc/RING finger domain, C3HC4 (zinc finger)"/>
    <property type="match status" value="1"/>
</dbReference>
<evidence type="ECO:0000256" key="4">
    <source>
        <dbReference type="ARBA" id="ARBA00022771"/>
    </source>
</evidence>
<dbReference type="InterPro" id="IPR011042">
    <property type="entry name" value="6-blade_b-propeller_TolB-like"/>
</dbReference>
<dbReference type="SUPFAM" id="SSF81296">
    <property type="entry name" value="E set domains"/>
    <property type="match status" value="1"/>
</dbReference>
<dbReference type="SMART" id="SM00557">
    <property type="entry name" value="IG_FLMN"/>
    <property type="match status" value="1"/>
</dbReference>
<evidence type="ECO:0000259" key="11">
    <source>
        <dbReference type="PROSITE" id="PS50119"/>
    </source>
</evidence>
<evidence type="ECO:0000256" key="5">
    <source>
        <dbReference type="ARBA" id="ARBA00022833"/>
    </source>
</evidence>
<dbReference type="PANTHER" id="PTHR25462">
    <property type="entry name" value="BONUS, ISOFORM C-RELATED"/>
    <property type="match status" value="1"/>
</dbReference>
<evidence type="ECO:0000256" key="7">
    <source>
        <dbReference type="PROSITE-ProRule" id="PRU00087"/>
    </source>
</evidence>
<dbReference type="SMART" id="SM00336">
    <property type="entry name" value="BBOX"/>
    <property type="match status" value="2"/>
</dbReference>
<reference evidence="13" key="1">
    <citation type="submission" date="2025-08" db="UniProtKB">
        <authorList>
            <consortium name="RefSeq"/>
        </authorList>
    </citation>
    <scope>IDENTIFICATION</scope>
    <source>
        <tissue evidence="13">Tentacle</tissue>
    </source>
</reference>
<evidence type="ECO:0000313" key="12">
    <source>
        <dbReference type="Proteomes" id="UP000515163"/>
    </source>
</evidence>
<dbReference type="InterPro" id="IPR000315">
    <property type="entry name" value="Znf_B-box"/>
</dbReference>
<dbReference type="RefSeq" id="XP_031560801.1">
    <property type="nucleotide sequence ID" value="XM_031704941.1"/>
</dbReference>
<evidence type="ECO:0000256" key="8">
    <source>
        <dbReference type="PROSITE-ProRule" id="PRU00504"/>
    </source>
</evidence>
<dbReference type="PROSITE" id="PS50119">
    <property type="entry name" value="ZF_BBOX"/>
    <property type="match status" value="1"/>
</dbReference>
<dbReference type="InterPro" id="IPR017868">
    <property type="entry name" value="Filamin/ABP280_repeat-like"/>
</dbReference>
<sequence>MATLKAYVDDLEKELTCSICLGIFENPKALPCLHSYCSKCIKDWYEKCKFRAVEFTCPMCKTEEIDLPDGDASKLRSSFYFDALLRLLHAMKSNSDQEQKSLPECASCEKSQVLAAFCPECNGLICEDCIDSHRKIKQLRTDHNIMMLKEFKQENVDNYIKNQMLCKAKFHEKKRLEYYCKEKNCRQCICQKCATLYHQNHCMCSLEEASEEIKTAMEQDKNRLHQLTDKYKEELEQSKQNMQRIQNEIESAKRDVHNTVDALIQTLKQHEIKTIETLDKVLLEKTLEIKEEQTDLTNGIDHLDEYKQYCQLVQERNVACEILENEEAIKQRGQALLDTLTALLSKSIHRNETYKYTANQDVLESLQNVGNFKKHVTDPLRCTIEGLKDVRCGFEHEFYIVTRNAEGELCYAREESFDIMITDVEGNEVEKKVVSRQAGKFCLSYKAKRPGLHEIQVNIGGDPIKNSPQKVNSLDAKKEFELVKMFGEKGAGKGQLDKPTTISLSDKGEIAIAECNNHRVQIFNLEGKHLRDFSLGESALFKPFGAVFNEDKIIVIDQPDNHGRIQVFDLNGTFVKTIYRPVGWFRPGAMCTTDENNIAVTCWGNDELGIKSSVKIFTNQGEKVFEFPASLGKDEKPSYIAYRDGKYFISYFEKDFIAVFDKNGKFLCKFGKKGKKDGQFNGIGGLGIFGPDMILVCDVKHHRVQLLTQDGIFIRSFGGLDVGTRSPADVVVTAHGQVFVLECIGNRVQVWS</sequence>
<dbReference type="InterPro" id="IPR017907">
    <property type="entry name" value="Znf_RING_CS"/>
</dbReference>
<protein>
    <submittedName>
        <fullName evidence="13">E3 ubiquitin-protein ligase TRIM71-like</fullName>
    </submittedName>
</protein>
<comment type="similarity">
    <text evidence="1">Belongs to the TRIM/RBCC family.</text>
</comment>
<feature type="repeat" description="Filamin" evidence="7">
    <location>
        <begin position="385"/>
        <end position="473"/>
    </location>
</feature>
<dbReference type="KEGG" id="aten:116296839"/>
<keyword evidence="4 6" id="KW-0863">Zinc-finger</keyword>